<dbReference type="InterPro" id="IPR050953">
    <property type="entry name" value="N4_N6_ade-DNA_methylase"/>
</dbReference>
<evidence type="ECO:0000259" key="6">
    <source>
        <dbReference type="Pfam" id="PF07669"/>
    </source>
</evidence>
<dbReference type="PRINTS" id="PR00507">
    <property type="entry name" value="N12N6MTFRASE"/>
</dbReference>
<evidence type="ECO:0000313" key="9">
    <source>
        <dbReference type="Proteomes" id="UP000295444"/>
    </source>
</evidence>
<proteinExistence type="predicted"/>
<dbReference type="EC" id="2.1.1.72" evidence="1"/>
<dbReference type="Pfam" id="PF22654">
    <property type="entry name" value="DUF7008"/>
    <property type="match status" value="1"/>
</dbReference>
<dbReference type="GO" id="GO:0003676">
    <property type="term" value="F:nucleic acid binding"/>
    <property type="evidence" value="ECO:0007669"/>
    <property type="project" value="InterPro"/>
</dbReference>
<keyword evidence="4" id="KW-0949">S-adenosyl-L-methionine</keyword>
<dbReference type="InterPro" id="IPR054277">
    <property type="entry name" value="DUF7008"/>
</dbReference>
<name>A0A4R6RXE6_LABRH</name>
<evidence type="ECO:0000313" key="8">
    <source>
        <dbReference type="EMBL" id="TDP91197.1"/>
    </source>
</evidence>
<evidence type="ECO:0000256" key="4">
    <source>
        <dbReference type="ARBA" id="ARBA00022691"/>
    </source>
</evidence>
<feature type="domain" description="DUF7008" evidence="7">
    <location>
        <begin position="822"/>
        <end position="1186"/>
    </location>
</feature>
<feature type="domain" description="Type II methyltransferase M.TaqI-like" evidence="6">
    <location>
        <begin position="279"/>
        <end position="459"/>
    </location>
</feature>
<evidence type="ECO:0000256" key="2">
    <source>
        <dbReference type="ARBA" id="ARBA00022603"/>
    </source>
</evidence>
<dbReference type="AlphaFoldDB" id="A0A4R6RXE6"/>
<accession>A0A4R6RXE6</accession>
<dbReference type="Gene3D" id="3.40.50.150">
    <property type="entry name" value="Vaccinia Virus protein VP39"/>
    <property type="match status" value="1"/>
</dbReference>
<dbReference type="GO" id="GO:0006304">
    <property type="term" value="P:DNA modification"/>
    <property type="evidence" value="ECO:0007669"/>
    <property type="project" value="InterPro"/>
</dbReference>
<dbReference type="SUPFAM" id="SSF53335">
    <property type="entry name" value="S-adenosyl-L-methionine-dependent methyltransferases"/>
    <property type="match status" value="1"/>
</dbReference>
<dbReference type="Pfam" id="PF07669">
    <property type="entry name" value="Eco57I"/>
    <property type="match status" value="1"/>
</dbReference>
<dbReference type="NCBIfam" id="NF033451">
    <property type="entry name" value="BREX_2_MTaseX"/>
    <property type="match status" value="1"/>
</dbReference>
<evidence type="ECO:0000256" key="3">
    <source>
        <dbReference type="ARBA" id="ARBA00022679"/>
    </source>
</evidence>
<keyword evidence="3" id="KW-0808">Transferase</keyword>
<dbReference type="PANTHER" id="PTHR33841:SF1">
    <property type="entry name" value="DNA METHYLTRANSFERASE A"/>
    <property type="match status" value="1"/>
</dbReference>
<dbReference type="InterPro" id="IPR029063">
    <property type="entry name" value="SAM-dependent_MTases_sf"/>
</dbReference>
<dbReference type="Proteomes" id="UP000295444">
    <property type="component" value="Unassembled WGS sequence"/>
</dbReference>
<evidence type="ECO:0000259" key="7">
    <source>
        <dbReference type="Pfam" id="PF22654"/>
    </source>
</evidence>
<dbReference type="EMBL" id="SNXZ01000009">
    <property type="protein sequence ID" value="TDP91197.1"/>
    <property type="molecule type" value="Genomic_DNA"/>
</dbReference>
<dbReference type="GO" id="GO:0009007">
    <property type="term" value="F:site-specific DNA-methyltransferase (adenine-specific) activity"/>
    <property type="evidence" value="ECO:0007669"/>
    <property type="project" value="UniProtKB-EC"/>
</dbReference>
<comment type="catalytic activity">
    <reaction evidence="5">
        <text>a 2'-deoxyadenosine in DNA + S-adenosyl-L-methionine = an N(6)-methyl-2'-deoxyadenosine in DNA + S-adenosyl-L-homocysteine + H(+)</text>
        <dbReference type="Rhea" id="RHEA:15197"/>
        <dbReference type="Rhea" id="RHEA-COMP:12418"/>
        <dbReference type="Rhea" id="RHEA-COMP:12419"/>
        <dbReference type="ChEBI" id="CHEBI:15378"/>
        <dbReference type="ChEBI" id="CHEBI:57856"/>
        <dbReference type="ChEBI" id="CHEBI:59789"/>
        <dbReference type="ChEBI" id="CHEBI:90615"/>
        <dbReference type="ChEBI" id="CHEBI:90616"/>
        <dbReference type="EC" id="2.1.1.72"/>
    </reaction>
</comment>
<keyword evidence="2 8" id="KW-0489">Methyltransferase</keyword>
<dbReference type="InterPro" id="IPR002052">
    <property type="entry name" value="DNA_methylase_N6_adenine_CS"/>
</dbReference>
<gene>
    <name evidence="8" type="ORF">EV186_109190</name>
</gene>
<evidence type="ECO:0000256" key="1">
    <source>
        <dbReference type="ARBA" id="ARBA00011900"/>
    </source>
</evidence>
<dbReference type="PROSITE" id="PS00092">
    <property type="entry name" value="N6_MTASE"/>
    <property type="match status" value="1"/>
</dbReference>
<dbReference type="InterPro" id="IPR011639">
    <property type="entry name" value="MethylTrfase_TaqI-like_dom"/>
</dbReference>
<keyword evidence="9" id="KW-1185">Reference proteome</keyword>
<dbReference type="RefSeq" id="WP_243754497.1">
    <property type="nucleotide sequence ID" value="NZ_SNXZ01000009.1"/>
</dbReference>
<protein>
    <recommendedName>
        <fullName evidence="1">site-specific DNA-methyltransferase (adenine-specific)</fullName>
        <ecNumber evidence="1">2.1.1.72</ecNumber>
    </recommendedName>
</protein>
<evidence type="ECO:0000256" key="5">
    <source>
        <dbReference type="ARBA" id="ARBA00047942"/>
    </source>
</evidence>
<organism evidence="8 9">
    <name type="scientific">Labedaea rhizosphaerae</name>
    <dbReference type="NCBI Taxonomy" id="598644"/>
    <lineage>
        <taxon>Bacteria</taxon>
        <taxon>Bacillati</taxon>
        <taxon>Actinomycetota</taxon>
        <taxon>Actinomycetes</taxon>
        <taxon>Pseudonocardiales</taxon>
        <taxon>Pseudonocardiaceae</taxon>
        <taxon>Labedaea</taxon>
    </lineage>
</organism>
<reference evidence="8 9" key="1">
    <citation type="submission" date="2019-03" db="EMBL/GenBank/DDBJ databases">
        <title>Genomic Encyclopedia of Type Strains, Phase IV (KMG-IV): sequencing the most valuable type-strain genomes for metagenomic binning, comparative biology and taxonomic classification.</title>
        <authorList>
            <person name="Goeker M."/>
        </authorList>
    </citation>
    <scope>NUCLEOTIDE SEQUENCE [LARGE SCALE GENOMIC DNA]</scope>
    <source>
        <strain evidence="8 9">DSM 45361</strain>
    </source>
</reference>
<sequence length="1189" mass="134310">MAISPGLTATLKKVVLDLENDLRDRVESPDPVVRDVGVREKWRREHHAAVDRERTAMSWQEWRDDRITQAAVAWALTTVFVRFCEDNRLLEPVWIAGPADRRQEALDAELAFGRANPESTDREWLLQAVKYLRETKATTDLVESHSALWTVSPSGQAAKRLIAFWRERTTADDTSLIWDFTDPDLSTRFLGDLYQDLSDYAKKTFALLQTPEFVEEFILDQTLEPALKERPLEGFRLIDPTCGSGHFLLGAFARLNERWVSHAPGLEARARVQKAIDAIHGVDLNPFAVATARFRLMVAAMRACGETSLERAPAFQFRITAGDSLLHGSAQRELELGLQDVDTTLSGFAYASEDLEALRTILAPGRYDVVVGNPPYITVKDKNLNAAYRSRYATCKGTYALTVPFMERFFQLAKPVTGDHPAGWMGQITSNSFMKREFGSRLIEEFLSKQDLRLVVDTSGAFIPGHGTPTLILVGCSQAPSSDTVKAVLGVRGEPGQPDDPAKGLVWTSIVEHIDCNDFDNSYVSVTNLSRKTLAAHPWSLSGGSASALLSMLNGKPMGLGIHSIGRTTVVGEDDAWFTSWSRARRLDLQEHVRQVVIGENVRDYGLRGLAHIWWPYRDVFLPSWVPEGHPLVHVILWPFRSILANRVIFGQTLLERKRPWYDHLECYTSKMKTDFSITFGEVATHNHFVLDRGGKVFKQTAPVVKLPEGASEDDHLALLGVLNSSTACFWLKQNCHNKSGSGIGRGIQSEAWMDRYQFNGATVADFPLPTSLPMERARSLDGTASEAAAHFESITSAEAPAPTGAVLEIVRADGQYARERMIAEQEELDWDVYRLYGLIEEDLTYEKDGLPGMCLGERAFEIALARKVVAGEETTAWFARHRSTQITEIPAHWPQAYRDLVQRRLDLIESNKFINLLERPEYKRRWATEPWEKRVDKALRGWLLDRLEDRAYWFDAQGRPVSRSVAQFADDVSRDADLLSVLELWSGRKDRSATQQLADLLADEGVPFLSAYRLKESGQRKREAWEVTWDLQRREDCGENVGTIPVPPKYTSTDFRRQSWWQHRGKLDVPKERFILYPEASRETDSTQLLGWAGWDHAQQALALAAVIAERESEGWSDERLVPLVAGLAELQPWVRQWHNQTDPIYQINLADYLDEELRGRAHQVGMTLDQLKAWAPKPATRGRKAKV</sequence>
<dbReference type="PANTHER" id="PTHR33841">
    <property type="entry name" value="DNA METHYLTRANSFERASE YEEA-RELATED"/>
    <property type="match status" value="1"/>
</dbReference>
<dbReference type="GO" id="GO:0032259">
    <property type="term" value="P:methylation"/>
    <property type="evidence" value="ECO:0007669"/>
    <property type="project" value="UniProtKB-KW"/>
</dbReference>
<comment type="caution">
    <text evidence="8">The sequence shown here is derived from an EMBL/GenBank/DDBJ whole genome shotgun (WGS) entry which is preliminary data.</text>
</comment>